<evidence type="ECO:0000313" key="2">
    <source>
        <dbReference type="Proteomes" id="UP000054248"/>
    </source>
</evidence>
<dbReference type="AlphaFoldDB" id="A0A0C3QQD3"/>
<dbReference type="EMBL" id="KN822969">
    <property type="protein sequence ID" value="KIO30701.1"/>
    <property type="molecule type" value="Genomic_DNA"/>
</dbReference>
<accession>A0A0C3QQD3</accession>
<proteinExistence type="predicted"/>
<dbReference type="Proteomes" id="UP000054248">
    <property type="component" value="Unassembled WGS sequence"/>
</dbReference>
<reference evidence="2" key="2">
    <citation type="submission" date="2015-01" db="EMBL/GenBank/DDBJ databases">
        <title>Evolutionary Origins and Diversification of the Mycorrhizal Mutualists.</title>
        <authorList>
            <consortium name="DOE Joint Genome Institute"/>
            <consortium name="Mycorrhizal Genomics Consortium"/>
            <person name="Kohler A."/>
            <person name="Kuo A."/>
            <person name="Nagy L.G."/>
            <person name="Floudas D."/>
            <person name="Copeland A."/>
            <person name="Barry K.W."/>
            <person name="Cichocki N."/>
            <person name="Veneault-Fourrey C."/>
            <person name="LaButti K."/>
            <person name="Lindquist E.A."/>
            <person name="Lipzen A."/>
            <person name="Lundell T."/>
            <person name="Morin E."/>
            <person name="Murat C."/>
            <person name="Riley R."/>
            <person name="Ohm R."/>
            <person name="Sun H."/>
            <person name="Tunlid A."/>
            <person name="Henrissat B."/>
            <person name="Grigoriev I.V."/>
            <person name="Hibbett D.S."/>
            <person name="Martin F."/>
        </authorList>
    </citation>
    <scope>NUCLEOTIDE SEQUENCE [LARGE SCALE GENOMIC DNA]</scope>
    <source>
        <strain evidence="2">MUT 4182</strain>
    </source>
</reference>
<sequence>MRAALEASEYLGPLPLELFIHVLSLSLTEFEPIEALAHLEQLRLVSKAWRVTIDFTPGFGTTIPNDSKAASRMKEWIKKSGDAPLHIISNELTHFVEPFLLLLGPHVHR</sequence>
<name>A0A0C3QQD3_9AGAM</name>
<gene>
    <name evidence="1" type="ORF">M407DRAFT_242096</name>
</gene>
<protein>
    <recommendedName>
        <fullName evidence="3">F-box domain-containing protein</fullName>
    </recommendedName>
</protein>
<dbReference type="HOGENOM" id="CLU_2185889_0_0_1"/>
<evidence type="ECO:0008006" key="3">
    <source>
        <dbReference type="Google" id="ProtNLM"/>
    </source>
</evidence>
<keyword evidence="2" id="KW-1185">Reference proteome</keyword>
<dbReference type="OrthoDB" id="3365698at2759"/>
<evidence type="ECO:0000313" key="1">
    <source>
        <dbReference type="EMBL" id="KIO30701.1"/>
    </source>
</evidence>
<organism evidence="1 2">
    <name type="scientific">Tulasnella calospora MUT 4182</name>
    <dbReference type="NCBI Taxonomy" id="1051891"/>
    <lineage>
        <taxon>Eukaryota</taxon>
        <taxon>Fungi</taxon>
        <taxon>Dikarya</taxon>
        <taxon>Basidiomycota</taxon>
        <taxon>Agaricomycotina</taxon>
        <taxon>Agaricomycetes</taxon>
        <taxon>Cantharellales</taxon>
        <taxon>Tulasnellaceae</taxon>
        <taxon>Tulasnella</taxon>
    </lineage>
</organism>
<reference evidence="1 2" key="1">
    <citation type="submission" date="2014-04" db="EMBL/GenBank/DDBJ databases">
        <authorList>
            <consortium name="DOE Joint Genome Institute"/>
            <person name="Kuo A."/>
            <person name="Girlanda M."/>
            <person name="Perotto S."/>
            <person name="Kohler A."/>
            <person name="Nagy L.G."/>
            <person name="Floudas D."/>
            <person name="Copeland A."/>
            <person name="Barry K.W."/>
            <person name="Cichocki N."/>
            <person name="Veneault-Fourrey C."/>
            <person name="LaButti K."/>
            <person name="Lindquist E.A."/>
            <person name="Lipzen A."/>
            <person name="Lundell T."/>
            <person name="Morin E."/>
            <person name="Murat C."/>
            <person name="Sun H."/>
            <person name="Tunlid A."/>
            <person name="Henrissat B."/>
            <person name="Grigoriev I.V."/>
            <person name="Hibbett D.S."/>
            <person name="Martin F."/>
            <person name="Nordberg H.P."/>
            <person name="Cantor M.N."/>
            <person name="Hua S.X."/>
        </authorList>
    </citation>
    <scope>NUCLEOTIDE SEQUENCE [LARGE SCALE GENOMIC DNA]</scope>
    <source>
        <strain evidence="1 2">MUT 4182</strain>
    </source>
</reference>